<evidence type="ECO:0000313" key="3">
    <source>
        <dbReference type="Proteomes" id="UP000285530"/>
    </source>
</evidence>
<name>A0A419A160_9RHOB</name>
<dbReference type="AlphaFoldDB" id="A0A419A160"/>
<sequence length="70" mass="6435">MPALLAGLAIVAAAVAAGALAGLGLGRAALWMGQGGARGAAFVILGLGVVAGGLAGLGAGLVLAARRMRG</sequence>
<feature type="transmembrane region" description="Helical" evidence="1">
    <location>
        <begin position="40"/>
        <end position="65"/>
    </location>
</feature>
<keyword evidence="1" id="KW-0472">Membrane</keyword>
<keyword evidence="1" id="KW-1133">Transmembrane helix</keyword>
<comment type="caution">
    <text evidence="2">The sequence shown here is derived from an EMBL/GenBank/DDBJ whole genome shotgun (WGS) entry which is preliminary data.</text>
</comment>
<organism evidence="2 3">
    <name type="scientific">Paracoccus aestuarii</name>
    <dbReference type="NCBI Taxonomy" id="453842"/>
    <lineage>
        <taxon>Bacteria</taxon>
        <taxon>Pseudomonadati</taxon>
        <taxon>Pseudomonadota</taxon>
        <taxon>Alphaproteobacteria</taxon>
        <taxon>Rhodobacterales</taxon>
        <taxon>Paracoccaceae</taxon>
        <taxon>Paracoccus</taxon>
    </lineage>
</organism>
<evidence type="ECO:0000313" key="2">
    <source>
        <dbReference type="EMBL" id="RJL06644.1"/>
    </source>
</evidence>
<dbReference type="EMBL" id="QZEV01000007">
    <property type="protein sequence ID" value="RJL06644.1"/>
    <property type="molecule type" value="Genomic_DNA"/>
</dbReference>
<proteinExistence type="predicted"/>
<reference evidence="2 3" key="1">
    <citation type="submission" date="2018-09" db="EMBL/GenBank/DDBJ databases">
        <title>Paracoccus onubensis nov. sp. a moderate halophilic bacterium isolated from Gruta de las Maravillas (Aracena, Spain).</title>
        <authorList>
            <person name="Jurado V."/>
            <person name="Gutierrez-Patricio S."/>
            <person name="Gonzalez-Pimentel J.L."/>
            <person name="Laiz L."/>
            <person name="Saiz-Jimenez C."/>
        </authorList>
    </citation>
    <scope>NUCLEOTIDE SEQUENCE [LARGE SCALE GENOMIC DNA]</scope>
    <source>
        <strain evidence="2 3">DSM 19484</strain>
    </source>
</reference>
<evidence type="ECO:0000256" key="1">
    <source>
        <dbReference type="SAM" id="Phobius"/>
    </source>
</evidence>
<dbReference type="Proteomes" id="UP000285530">
    <property type="component" value="Unassembled WGS sequence"/>
</dbReference>
<gene>
    <name evidence="2" type="ORF">D3P06_03135</name>
</gene>
<keyword evidence="1" id="KW-0812">Transmembrane</keyword>
<accession>A0A419A160</accession>
<protein>
    <submittedName>
        <fullName evidence="2">Uncharacterized protein</fullName>
    </submittedName>
</protein>
<keyword evidence="3" id="KW-1185">Reference proteome</keyword>